<dbReference type="SUPFAM" id="SSF46955">
    <property type="entry name" value="Putative DNA-binding domain"/>
    <property type="match status" value="1"/>
</dbReference>
<proteinExistence type="predicted"/>
<name>M1QBD0_9ZZZZ</name>
<dbReference type="PROSITE" id="PS50937">
    <property type="entry name" value="HTH_MERR_2"/>
    <property type="match status" value="1"/>
</dbReference>
<dbReference type="EMBL" id="JX684087">
    <property type="protein sequence ID" value="AGF93303.1"/>
    <property type="molecule type" value="Genomic_DNA"/>
</dbReference>
<dbReference type="InterPro" id="IPR047057">
    <property type="entry name" value="MerR_fam"/>
</dbReference>
<dbReference type="Pfam" id="PF13411">
    <property type="entry name" value="MerR_1"/>
    <property type="match status" value="1"/>
</dbReference>
<sequence length="159" mass="17667">MKKQHEKTLFQIGEIAKKAGTSVRTVRYYLEEGFIEAVDRSPGGFYLFAPEAADTVFFVRKLKDAGLALKEIKAVYRARREGATGDEACAKVAGHLEQQKASVEQKIADYRQLKAELEEAIHVVCQCEGCQLEPTRQNCENCPVIASRAKLPVPVQAIL</sequence>
<accession>M1QBD0</accession>
<dbReference type="PANTHER" id="PTHR30204">
    <property type="entry name" value="REDOX-CYCLING DRUG-SENSING TRANSCRIPTIONAL ACTIVATOR SOXR"/>
    <property type="match status" value="1"/>
</dbReference>
<organism evidence="4">
    <name type="scientific">uncultured organism</name>
    <dbReference type="NCBI Taxonomy" id="155900"/>
    <lineage>
        <taxon>unclassified sequences</taxon>
        <taxon>environmental samples</taxon>
    </lineage>
</organism>
<evidence type="ECO:0000313" key="4">
    <source>
        <dbReference type="EMBL" id="AGF93303.1"/>
    </source>
</evidence>
<keyword evidence="1" id="KW-0238">DNA-binding</keyword>
<evidence type="ECO:0000259" key="3">
    <source>
        <dbReference type="PROSITE" id="PS50937"/>
    </source>
</evidence>
<gene>
    <name evidence="4" type="ORF">FLSS-21_0028</name>
</gene>
<feature type="domain" description="HTH merR-type" evidence="3">
    <location>
        <begin position="9"/>
        <end position="78"/>
    </location>
</feature>
<dbReference type="Gene3D" id="1.10.1660.10">
    <property type="match status" value="1"/>
</dbReference>
<dbReference type="AlphaFoldDB" id="M1QBD0"/>
<feature type="coiled-coil region" evidence="2">
    <location>
        <begin position="93"/>
        <end position="123"/>
    </location>
</feature>
<dbReference type="GO" id="GO:0003677">
    <property type="term" value="F:DNA binding"/>
    <property type="evidence" value="ECO:0007669"/>
    <property type="project" value="UniProtKB-KW"/>
</dbReference>
<protein>
    <submittedName>
        <fullName evidence="4">Protein containing Bacterial regulatory protein, MerR domain protein</fullName>
    </submittedName>
</protein>
<dbReference type="InterPro" id="IPR000551">
    <property type="entry name" value="MerR-type_HTH_dom"/>
</dbReference>
<evidence type="ECO:0000256" key="2">
    <source>
        <dbReference type="SAM" id="Coils"/>
    </source>
</evidence>
<reference evidence="4" key="1">
    <citation type="journal article" date="2013" name="Syst. Appl. Microbiol.">
        <title>New insights into the archaeal diversity of a hypersaline microbial mat obtained by a metagenomic approach.</title>
        <authorList>
            <person name="Lopez-Lopez A."/>
            <person name="Richter M."/>
            <person name="Pena A."/>
            <person name="Tamames J."/>
            <person name="Rossello-Mora R."/>
        </authorList>
    </citation>
    <scope>NUCLEOTIDE SEQUENCE</scope>
</reference>
<keyword evidence="2" id="KW-0175">Coiled coil</keyword>
<dbReference type="SMART" id="SM00422">
    <property type="entry name" value="HTH_MERR"/>
    <property type="match status" value="1"/>
</dbReference>
<evidence type="ECO:0000256" key="1">
    <source>
        <dbReference type="ARBA" id="ARBA00023125"/>
    </source>
</evidence>
<dbReference type="InterPro" id="IPR009061">
    <property type="entry name" value="DNA-bd_dom_put_sf"/>
</dbReference>
<dbReference type="PRINTS" id="PR00040">
    <property type="entry name" value="HTHMERR"/>
</dbReference>
<dbReference type="GO" id="GO:0003700">
    <property type="term" value="F:DNA-binding transcription factor activity"/>
    <property type="evidence" value="ECO:0007669"/>
    <property type="project" value="InterPro"/>
</dbReference>
<dbReference type="PANTHER" id="PTHR30204:SF93">
    <property type="entry name" value="HTH MERR-TYPE DOMAIN-CONTAINING PROTEIN"/>
    <property type="match status" value="1"/>
</dbReference>